<dbReference type="EMBL" id="MU129129">
    <property type="protein sequence ID" value="KAF9505984.1"/>
    <property type="molecule type" value="Genomic_DNA"/>
</dbReference>
<dbReference type="Pfam" id="PF01679">
    <property type="entry name" value="Pmp3"/>
    <property type="match status" value="1"/>
</dbReference>
<comment type="subcellular location">
    <subcellularLocation>
        <location evidence="1">Membrane</location>
    </subcellularLocation>
</comment>
<evidence type="ECO:0000256" key="2">
    <source>
        <dbReference type="ARBA" id="ARBA00009530"/>
    </source>
</evidence>
<dbReference type="OrthoDB" id="2152119at2759"/>
<evidence type="ECO:0000313" key="7">
    <source>
        <dbReference type="EMBL" id="KAF9505984.1"/>
    </source>
</evidence>
<dbReference type="PANTHER" id="PTHR21659:SF112">
    <property type="entry name" value="PROTEIN SNA2-RELATED"/>
    <property type="match status" value="1"/>
</dbReference>
<dbReference type="GO" id="GO:0016020">
    <property type="term" value="C:membrane"/>
    <property type="evidence" value="ECO:0007669"/>
    <property type="project" value="UniProtKB-SubCell"/>
</dbReference>
<reference evidence="7" key="1">
    <citation type="journal article" date="2020" name="Nat. Commun.">
        <title>Large-scale genome sequencing of mycorrhizal fungi provides insights into the early evolution of symbiotic traits.</title>
        <authorList>
            <person name="Miyauchi S."/>
            <person name="Kiss E."/>
            <person name="Kuo A."/>
            <person name="Drula E."/>
            <person name="Kohler A."/>
            <person name="Sanchez-Garcia M."/>
            <person name="Morin E."/>
            <person name="Andreopoulos B."/>
            <person name="Barry K.W."/>
            <person name="Bonito G."/>
            <person name="Buee M."/>
            <person name="Carver A."/>
            <person name="Chen C."/>
            <person name="Cichocki N."/>
            <person name="Clum A."/>
            <person name="Culley D."/>
            <person name="Crous P.W."/>
            <person name="Fauchery L."/>
            <person name="Girlanda M."/>
            <person name="Hayes R.D."/>
            <person name="Keri Z."/>
            <person name="LaButti K."/>
            <person name="Lipzen A."/>
            <person name="Lombard V."/>
            <person name="Magnuson J."/>
            <person name="Maillard F."/>
            <person name="Murat C."/>
            <person name="Nolan M."/>
            <person name="Ohm R.A."/>
            <person name="Pangilinan J."/>
            <person name="Pereira M.F."/>
            <person name="Perotto S."/>
            <person name="Peter M."/>
            <person name="Pfister S."/>
            <person name="Riley R."/>
            <person name="Sitrit Y."/>
            <person name="Stielow J.B."/>
            <person name="Szollosi G."/>
            <person name="Zifcakova L."/>
            <person name="Stursova M."/>
            <person name="Spatafora J.W."/>
            <person name="Tedersoo L."/>
            <person name="Vaario L.M."/>
            <person name="Yamada A."/>
            <person name="Yan M."/>
            <person name="Wang P."/>
            <person name="Xu J."/>
            <person name="Bruns T."/>
            <person name="Baldrian P."/>
            <person name="Vilgalys R."/>
            <person name="Dunand C."/>
            <person name="Henrissat B."/>
            <person name="Grigoriev I.V."/>
            <person name="Hibbett D."/>
            <person name="Nagy L.G."/>
            <person name="Martin F.M."/>
        </authorList>
    </citation>
    <scope>NUCLEOTIDE SEQUENCE</scope>
    <source>
        <strain evidence="7">UP504</strain>
    </source>
</reference>
<evidence type="ECO:0000256" key="4">
    <source>
        <dbReference type="ARBA" id="ARBA00022989"/>
    </source>
</evidence>
<sequence>GWFSIIAVLSTLIPPLAVAARFGVGRDFWINIPLTLAGYIPGHVHNFYIQTIRNNKTHARTPKWAIRYGLVDTTKIERNKKRSEWASRYNGRNAAGDYERQEVEPGQIPDPVRTSRWCRWRPFQGTAALETRRRRLLPRG</sequence>
<dbReference type="Proteomes" id="UP000886523">
    <property type="component" value="Unassembled WGS sequence"/>
</dbReference>
<evidence type="ECO:0000313" key="8">
    <source>
        <dbReference type="Proteomes" id="UP000886523"/>
    </source>
</evidence>
<protein>
    <recommendedName>
        <fullName evidence="9">Plasma membrane proteolipid 3</fullName>
    </recommendedName>
</protein>
<gene>
    <name evidence="7" type="ORF">BS47DRAFT_1305839</name>
</gene>
<feature type="chain" id="PRO_5040140787" description="Plasma membrane proteolipid 3" evidence="6">
    <location>
        <begin position="20"/>
        <end position="140"/>
    </location>
</feature>
<organism evidence="7 8">
    <name type="scientific">Hydnum rufescens UP504</name>
    <dbReference type="NCBI Taxonomy" id="1448309"/>
    <lineage>
        <taxon>Eukaryota</taxon>
        <taxon>Fungi</taxon>
        <taxon>Dikarya</taxon>
        <taxon>Basidiomycota</taxon>
        <taxon>Agaricomycotina</taxon>
        <taxon>Agaricomycetes</taxon>
        <taxon>Cantharellales</taxon>
        <taxon>Hydnaceae</taxon>
        <taxon>Hydnum</taxon>
    </lineage>
</organism>
<feature type="non-terminal residue" evidence="7">
    <location>
        <position position="1"/>
    </location>
</feature>
<name>A0A9P6AHM5_9AGAM</name>
<keyword evidence="5" id="KW-0472">Membrane</keyword>
<dbReference type="AlphaFoldDB" id="A0A9P6AHM5"/>
<evidence type="ECO:0000256" key="6">
    <source>
        <dbReference type="SAM" id="SignalP"/>
    </source>
</evidence>
<keyword evidence="8" id="KW-1185">Reference proteome</keyword>
<keyword evidence="6" id="KW-0732">Signal</keyword>
<proteinExistence type="inferred from homology"/>
<comment type="caution">
    <text evidence="7">The sequence shown here is derived from an EMBL/GenBank/DDBJ whole genome shotgun (WGS) entry which is preliminary data.</text>
</comment>
<feature type="signal peptide" evidence="6">
    <location>
        <begin position="1"/>
        <end position="19"/>
    </location>
</feature>
<evidence type="ECO:0000256" key="5">
    <source>
        <dbReference type="ARBA" id="ARBA00023136"/>
    </source>
</evidence>
<evidence type="ECO:0008006" key="9">
    <source>
        <dbReference type="Google" id="ProtNLM"/>
    </source>
</evidence>
<accession>A0A9P6AHM5</accession>
<dbReference type="PANTHER" id="PTHR21659">
    <property type="entry name" value="HYDROPHOBIC PROTEIN RCI2 LOW TEMPERATURE AND SALT RESPONSIVE PROTEIN LTI6 -RELATED"/>
    <property type="match status" value="1"/>
</dbReference>
<evidence type="ECO:0000256" key="3">
    <source>
        <dbReference type="ARBA" id="ARBA00022692"/>
    </source>
</evidence>
<comment type="similarity">
    <text evidence="2">Belongs to the UPF0057 (PMP3) family.</text>
</comment>
<dbReference type="InterPro" id="IPR000612">
    <property type="entry name" value="PMP3"/>
</dbReference>
<keyword evidence="4" id="KW-1133">Transmembrane helix</keyword>
<evidence type="ECO:0000256" key="1">
    <source>
        <dbReference type="ARBA" id="ARBA00004370"/>
    </source>
</evidence>
<keyword evidence="3" id="KW-0812">Transmembrane</keyword>